<keyword evidence="4" id="KW-1185">Reference proteome</keyword>
<gene>
    <name evidence="3" type="ORF">QLQ12_24500</name>
</gene>
<dbReference type="EMBL" id="JASCTH010000016">
    <property type="protein sequence ID" value="MDI6101787.1"/>
    <property type="molecule type" value="Genomic_DNA"/>
</dbReference>
<evidence type="ECO:0000259" key="2">
    <source>
        <dbReference type="PROSITE" id="PS51186"/>
    </source>
</evidence>
<dbReference type="Pfam" id="PF13302">
    <property type="entry name" value="Acetyltransf_3"/>
    <property type="match status" value="1"/>
</dbReference>
<feature type="compositionally biased region" description="Low complexity" evidence="1">
    <location>
        <begin position="196"/>
        <end position="206"/>
    </location>
</feature>
<organism evidence="3 4">
    <name type="scientific">Actinoplanes sandaracinus</name>
    <dbReference type="NCBI Taxonomy" id="3045177"/>
    <lineage>
        <taxon>Bacteria</taxon>
        <taxon>Bacillati</taxon>
        <taxon>Actinomycetota</taxon>
        <taxon>Actinomycetes</taxon>
        <taxon>Micromonosporales</taxon>
        <taxon>Micromonosporaceae</taxon>
        <taxon>Actinoplanes</taxon>
    </lineage>
</organism>
<dbReference type="InterPro" id="IPR000182">
    <property type="entry name" value="GNAT_dom"/>
</dbReference>
<feature type="region of interest" description="Disordered" evidence="1">
    <location>
        <begin position="188"/>
        <end position="212"/>
    </location>
</feature>
<comment type="caution">
    <text evidence="3">The sequence shown here is derived from an EMBL/GenBank/DDBJ whole genome shotgun (WGS) entry which is preliminary data.</text>
</comment>
<evidence type="ECO:0000313" key="3">
    <source>
        <dbReference type="EMBL" id="MDI6101787.1"/>
    </source>
</evidence>
<evidence type="ECO:0000256" key="1">
    <source>
        <dbReference type="SAM" id="MobiDB-lite"/>
    </source>
</evidence>
<dbReference type="Gene3D" id="3.40.630.30">
    <property type="match status" value="1"/>
</dbReference>
<protein>
    <submittedName>
        <fullName evidence="3">GNAT family N-acetyltransferase</fullName>
    </submittedName>
</protein>
<sequence length="212" mass="24006">MPQPILRTERMLLVPLADEHLELEVELDADPEVLRYILGRARTRDEMAVSHAKRMELGRRVDGLGFWAAFGAGDDFIGLMMLPPDEEPSVAELGYRVARRHWRRGYAAEAARELVRHGFETAGQSRIFAQTMTVNAGSRRVMEKTGLRYVRTFHPDLPPIPGSDEGEVEYVITRDEWLAGRRTAPLVDDLRSFTDGRPASTSTRPTRPGPRR</sequence>
<feature type="domain" description="N-acetyltransferase" evidence="2">
    <location>
        <begin position="11"/>
        <end position="175"/>
    </location>
</feature>
<dbReference type="InterPro" id="IPR016181">
    <property type="entry name" value="Acyl_CoA_acyltransferase"/>
</dbReference>
<proteinExistence type="predicted"/>
<dbReference type="Proteomes" id="UP001241758">
    <property type="component" value="Unassembled WGS sequence"/>
</dbReference>
<evidence type="ECO:0000313" key="4">
    <source>
        <dbReference type="Proteomes" id="UP001241758"/>
    </source>
</evidence>
<dbReference type="RefSeq" id="WP_282762771.1">
    <property type="nucleotide sequence ID" value="NZ_JASCTH010000016.1"/>
</dbReference>
<name>A0ABT6WPX0_9ACTN</name>
<accession>A0ABT6WPX0</accession>
<dbReference type="InterPro" id="IPR051531">
    <property type="entry name" value="N-acetyltransferase"/>
</dbReference>
<dbReference type="PANTHER" id="PTHR43792:SF16">
    <property type="entry name" value="N-ACETYLTRANSFERASE DOMAIN-CONTAINING PROTEIN"/>
    <property type="match status" value="1"/>
</dbReference>
<reference evidence="3 4" key="1">
    <citation type="submission" date="2023-05" db="EMBL/GenBank/DDBJ databases">
        <title>Actinoplanes sp. NEAU-A12 genome sequencing.</title>
        <authorList>
            <person name="Wang Z.-S."/>
        </authorList>
    </citation>
    <scope>NUCLEOTIDE SEQUENCE [LARGE SCALE GENOMIC DNA]</scope>
    <source>
        <strain evidence="3 4">NEAU-A12</strain>
    </source>
</reference>
<dbReference type="SUPFAM" id="SSF55729">
    <property type="entry name" value="Acyl-CoA N-acyltransferases (Nat)"/>
    <property type="match status" value="1"/>
</dbReference>
<dbReference type="PROSITE" id="PS51186">
    <property type="entry name" value="GNAT"/>
    <property type="match status" value="1"/>
</dbReference>
<dbReference type="PANTHER" id="PTHR43792">
    <property type="entry name" value="GNAT FAMILY, PUTATIVE (AFU_ORTHOLOGUE AFUA_3G00765)-RELATED-RELATED"/>
    <property type="match status" value="1"/>
</dbReference>